<dbReference type="EMBL" id="KZ613754">
    <property type="protein sequence ID" value="PMD64456.1"/>
    <property type="molecule type" value="Genomic_DNA"/>
</dbReference>
<evidence type="ECO:0000256" key="1">
    <source>
        <dbReference type="SAM" id="MobiDB-lite"/>
    </source>
</evidence>
<dbReference type="RefSeq" id="XP_024741360.1">
    <property type="nucleotide sequence ID" value="XM_024888302.1"/>
</dbReference>
<reference evidence="2 3" key="1">
    <citation type="submission" date="2016-04" db="EMBL/GenBank/DDBJ databases">
        <title>A degradative enzymes factory behind the ericoid mycorrhizal symbiosis.</title>
        <authorList>
            <consortium name="DOE Joint Genome Institute"/>
            <person name="Martino E."/>
            <person name="Morin E."/>
            <person name="Grelet G."/>
            <person name="Kuo A."/>
            <person name="Kohler A."/>
            <person name="Daghino S."/>
            <person name="Barry K."/>
            <person name="Choi C."/>
            <person name="Cichocki N."/>
            <person name="Clum A."/>
            <person name="Copeland A."/>
            <person name="Hainaut M."/>
            <person name="Haridas S."/>
            <person name="Labutti K."/>
            <person name="Lindquist E."/>
            <person name="Lipzen A."/>
            <person name="Khouja H.-R."/>
            <person name="Murat C."/>
            <person name="Ohm R."/>
            <person name="Olson A."/>
            <person name="Spatafora J."/>
            <person name="Veneault-Fourrey C."/>
            <person name="Henrissat B."/>
            <person name="Grigoriev I."/>
            <person name="Martin F."/>
            <person name="Perotto S."/>
        </authorList>
    </citation>
    <scope>NUCLEOTIDE SEQUENCE [LARGE SCALE GENOMIC DNA]</scope>
    <source>
        <strain evidence="2 3">E</strain>
    </source>
</reference>
<name>A0A2J6TN56_9HELO</name>
<sequence>MVGDEKSRIADSQKADGDETRDFLREILVELKGVAALLKRRGDEEAGNEGEAGEGESVKCDVKGKGPAQNLSEVPSDKLDQSSKSAELIQDQLKRPFDQAVKVRTLLLLPSFMFQELWMMPMPKGPEQARLYVKELRTAIDSKSSIARNMTIVDHFDDETRQMYFVNPCNDEASQMILDPDETPKDLDDIAVVESPSSTGIPEERYQTLGN</sequence>
<evidence type="ECO:0000313" key="2">
    <source>
        <dbReference type="EMBL" id="PMD64456.1"/>
    </source>
</evidence>
<dbReference type="GeneID" id="36596378"/>
<organism evidence="2 3">
    <name type="scientific">Hyaloscypha bicolor E</name>
    <dbReference type="NCBI Taxonomy" id="1095630"/>
    <lineage>
        <taxon>Eukaryota</taxon>
        <taxon>Fungi</taxon>
        <taxon>Dikarya</taxon>
        <taxon>Ascomycota</taxon>
        <taxon>Pezizomycotina</taxon>
        <taxon>Leotiomycetes</taxon>
        <taxon>Helotiales</taxon>
        <taxon>Hyaloscyphaceae</taxon>
        <taxon>Hyaloscypha</taxon>
        <taxon>Hyaloscypha bicolor</taxon>
    </lineage>
</organism>
<dbReference type="InParanoid" id="A0A2J6TN56"/>
<dbReference type="Proteomes" id="UP000235371">
    <property type="component" value="Unassembled WGS sequence"/>
</dbReference>
<feature type="region of interest" description="Disordered" evidence="1">
    <location>
        <begin position="40"/>
        <end position="85"/>
    </location>
</feature>
<feature type="compositionally biased region" description="Acidic residues" evidence="1">
    <location>
        <begin position="45"/>
        <end position="54"/>
    </location>
</feature>
<keyword evidence="3" id="KW-1185">Reference proteome</keyword>
<gene>
    <name evidence="2" type="ORF">K444DRAFT_713665</name>
</gene>
<evidence type="ECO:0000313" key="3">
    <source>
        <dbReference type="Proteomes" id="UP000235371"/>
    </source>
</evidence>
<dbReference type="AlphaFoldDB" id="A0A2J6TN56"/>
<accession>A0A2J6TN56</accession>
<proteinExistence type="predicted"/>
<protein>
    <submittedName>
        <fullName evidence="2">Uncharacterized protein</fullName>
    </submittedName>
</protein>